<protein>
    <submittedName>
        <fullName evidence="2">Methylcobalamin:coenzyme M methyltransferase</fullName>
    </submittedName>
</protein>
<dbReference type="Pfam" id="PF01208">
    <property type="entry name" value="URO-D"/>
    <property type="match status" value="1"/>
</dbReference>
<dbReference type="InterPro" id="IPR052024">
    <property type="entry name" value="Methanogen_methyltrans"/>
</dbReference>
<gene>
    <name evidence="2" type="ORF">OXPF_05690</name>
</gene>
<keyword evidence="2" id="KW-0808">Transferase</keyword>
<comment type="caution">
    <text evidence="2">The sequence shown here is derived from an EMBL/GenBank/DDBJ whole genome shotgun (WGS) entry which is preliminary data.</text>
</comment>
<dbReference type="GO" id="GO:0006779">
    <property type="term" value="P:porphyrin-containing compound biosynthetic process"/>
    <property type="evidence" value="ECO:0007669"/>
    <property type="project" value="InterPro"/>
</dbReference>
<dbReference type="PANTHER" id="PTHR47099">
    <property type="entry name" value="METHYLCOBAMIDE:COM METHYLTRANSFERASE MTBA"/>
    <property type="match status" value="1"/>
</dbReference>
<dbReference type="Proteomes" id="UP000050326">
    <property type="component" value="Unassembled WGS sequence"/>
</dbReference>
<dbReference type="RefSeq" id="WP_054873696.1">
    <property type="nucleotide sequence ID" value="NZ_LKET01000017.1"/>
</dbReference>
<keyword evidence="2" id="KW-0489">Methyltransferase</keyword>
<evidence type="ECO:0000259" key="1">
    <source>
        <dbReference type="Pfam" id="PF01208"/>
    </source>
</evidence>
<keyword evidence="3" id="KW-1185">Reference proteome</keyword>
<sequence>MPTVKENYIRALNHQKPYWVPDSTTGICRPGFSDDYEKGPIGGGYDAFGVRWVCPNSGAGAPIPAPGEFLLKDITEWNKVVKFPDVDAIDWRRYADTALINYDKETQFLEFGSGNGPYERLGALMGFEEALIAMYEEPEAAYDLIGAITDYKIKVAEKVAKYYKADAFTIYDDIATEQHPFMAPETYRNLIKPHHKRLFDAVRNLGMYPIQHTCGKADMLIEDFIEAGAQAWSAVQPTNDIEGILQKYGDRFTIIGGYNTNGAPGYSMDEEIIRAEVRRCYDTYGKYNSYIFFGFLLVNSSDPNARNIAMIPMADEAVKYGRKLAGIA</sequence>
<dbReference type="PATRIC" id="fig|36849.3.peg.605"/>
<dbReference type="STRING" id="36849.OXPF_05690"/>
<dbReference type="EMBL" id="LKET01000017">
    <property type="protein sequence ID" value="KPU45844.1"/>
    <property type="molecule type" value="Genomic_DNA"/>
</dbReference>
<dbReference type="GO" id="GO:0032259">
    <property type="term" value="P:methylation"/>
    <property type="evidence" value="ECO:0007669"/>
    <property type="project" value="UniProtKB-KW"/>
</dbReference>
<dbReference type="Gene3D" id="3.20.20.210">
    <property type="match status" value="1"/>
</dbReference>
<dbReference type="GO" id="GO:0004853">
    <property type="term" value="F:uroporphyrinogen decarboxylase activity"/>
    <property type="evidence" value="ECO:0007669"/>
    <property type="project" value="InterPro"/>
</dbReference>
<dbReference type="SUPFAM" id="SSF51726">
    <property type="entry name" value="UROD/MetE-like"/>
    <property type="match status" value="1"/>
</dbReference>
<dbReference type="OrthoDB" id="1890402at2"/>
<name>A0A0P8WB23_9CLOT</name>
<dbReference type="PANTHER" id="PTHR47099:SF1">
    <property type="entry name" value="METHYLCOBAMIDE:COM METHYLTRANSFERASE MTBA"/>
    <property type="match status" value="1"/>
</dbReference>
<proteinExistence type="predicted"/>
<evidence type="ECO:0000313" key="3">
    <source>
        <dbReference type="Proteomes" id="UP000050326"/>
    </source>
</evidence>
<evidence type="ECO:0000313" key="2">
    <source>
        <dbReference type="EMBL" id="KPU45844.1"/>
    </source>
</evidence>
<dbReference type="AlphaFoldDB" id="A0A0P8WB23"/>
<accession>A0A0P8WB23</accession>
<feature type="domain" description="Uroporphyrinogen decarboxylase (URO-D)" evidence="1">
    <location>
        <begin position="112"/>
        <end position="292"/>
    </location>
</feature>
<dbReference type="InterPro" id="IPR000257">
    <property type="entry name" value="Uroporphyrinogen_deCOase"/>
</dbReference>
<dbReference type="InterPro" id="IPR038071">
    <property type="entry name" value="UROD/MetE-like_sf"/>
</dbReference>
<organism evidence="2 3">
    <name type="scientific">Oxobacter pfennigii</name>
    <dbReference type="NCBI Taxonomy" id="36849"/>
    <lineage>
        <taxon>Bacteria</taxon>
        <taxon>Bacillati</taxon>
        <taxon>Bacillota</taxon>
        <taxon>Clostridia</taxon>
        <taxon>Eubacteriales</taxon>
        <taxon>Clostridiaceae</taxon>
        <taxon>Oxobacter</taxon>
    </lineage>
</organism>
<dbReference type="GO" id="GO:0008168">
    <property type="term" value="F:methyltransferase activity"/>
    <property type="evidence" value="ECO:0007669"/>
    <property type="project" value="UniProtKB-KW"/>
</dbReference>
<reference evidence="2 3" key="1">
    <citation type="submission" date="2015-09" db="EMBL/GenBank/DDBJ databases">
        <title>Genome sequence of Oxobacter pfennigii DSM 3222.</title>
        <authorList>
            <person name="Poehlein A."/>
            <person name="Bengelsdorf F.R."/>
            <person name="Schiel-Bengelsdorf B."/>
            <person name="Duerre P."/>
            <person name="Daniel R."/>
        </authorList>
    </citation>
    <scope>NUCLEOTIDE SEQUENCE [LARGE SCALE GENOMIC DNA]</scope>
    <source>
        <strain evidence="2 3">DSM 3222</strain>
    </source>
</reference>